<dbReference type="PANTHER" id="PTHR44733">
    <property type="entry name" value="DNAJ HOMOLOG SUBFAMILY C MEMBER 22"/>
    <property type="match status" value="1"/>
</dbReference>
<dbReference type="CDD" id="cd07177">
    <property type="entry name" value="terB_like"/>
    <property type="match status" value="1"/>
</dbReference>
<gene>
    <name evidence="2" type="ORF">KA717_38540</name>
</gene>
<dbReference type="EMBL" id="CP073041">
    <property type="protein sequence ID" value="UXE61211.1"/>
    <property type="molecule type" value="Genomic_DNA"/>
</dbReference>
<evidence type="ECO:0000313" key="2">
    <source>
        <dbReference type="EMBL" id="UXE61211.1"/>
    </source>
</evidence>
<organism evidence="2">
    <name type="scientific">Woronichinia naegeliana WA131</name>
    <dbReference type="NCBI Taxonomy" id="2824559"/>
    <lineage>
        <taxon>Bacteria</taxon>
        <taxon>Bacillati</taxon>
        <taxon>Cyanobacteriota</taxon>
        <taxon>Cyanophyceae</taxon>
        <taxon>Synechococcales</taxon>
        <taxon>Coelosphaeriaceae</taxon>
        <taxon>Woronichinia</taxon>
    </lineage>
</organism>
<dbReference type="Gene3D" id="1.10.3680.10">
    <property type="entry name" value="TerB-like"/>
    <property type="match status" value="1"/>
</dbReference>
<dbReference type="SMART" id="SM00271">
    <property type="entry name" value="DnaJ"/>
    <property type="match status" value="1"/>
</dbReference>
<dbReference type="CDD" id="cd06257">
    <property type="entry name" value="DnaJ"/>
    <property type="match status" value="1"/>
</dbReference>
<dbReference type="SUPFAM" id="SSF46565">
    <property type="entry name" value="Chaperone J-domain"/>
    <property type="match status" value="1"/>
</dbReference>
<dbReference type="PRINTS" id="PR00625">
    <property type="entry name" value="JDOMAIN"/>
</dbReference>
<dbReference type="SUPFAM" id="SSF158682">
    <property type="entry name" value="TerB-like"/>
    <property type="match status" value="1"/>
</dbReference>
<reference evidence="2" key="1">
    <citation type="submission" date="2021-04" db="EMBL/GenBank/DDBJ databases">
        <title>Genome sequence of Woronichinia naegeliana from Washington state freshwater lake bloom.</title>
        <authorList>
            <person name="Dreher T.W."/>
        </authorList>
    </citation>
    <scope>NUCLEOTIDE SEQUENCE</scope>
    <source>
        <strain evidence="2">WA131</strain>
    </source>
</reference>
<dbReference type="KEGG" id="wna:KA717_38540"/>
<evidence type="ECO:0000259" key="1">
    <source>
        <dbReference type="PROSITE" id="PS50076"/>
    </source>
</evidence>
<dbReference type="InterPro" id="IPR036869">
    <property type="entry name" value="J_dom_sf"/>
</dbReference>
<dbReference type="PANTHER" id="PTHR44733:SF1">
    <property type="entry name" value="DNAJ HOMOLOG SUBFAMILY C MEMBER 22"/>
    <property type="match status" value="1"/>
</dbReference>
<sequence>MWGKIIGGTIGSAFGPIGTAAGIAIGNAFDSVNDSTNTSSQNPALLTNDSLDLAMKVQSDQDGFYLFIEAQKAPPSQELIAILNILTYSGTSYIKTKTIPSIPPFFVDKDGDFSLATRFSKGCGVFYLPIGVLNYTSGGDYKFSITVVGADSNNNPTLIGRELFNGTLPPSRPWYKSEYLRPLIGLFMIIARVHGELDRGTVKKLKEFLEGPLEIPEEERSILKEIIKSEPSEDISSLVLFTTYRYQNIDASSIVEILLDFAKIDGFLDKKRCHALQMIARSFGFSEEIVTQLDKFVKDHYAILGLKPSASVEEIRRAYRLKLKDYHPDKVATLPKEFQELAHQKSIEIQESYEYILKIATQRNSS</sequence>
<dbReference type="InterPro" id="IPR001623">
    <property type="entry name" value="DnaJ_domain"/>
</dbReference>
<dbReference type="PROSITE" id="PS50076">
    <property type="entry name" value="DNAJ_2"/>
    <property type="match status" value="1"/>
</dbReference>
<dbReference type="Gene3D" id="1.10.287.110">
    <property type="entry name" value="DnaJ domain"/>
    <property type="match status" value="1"/>
</dbReference>
<proteinExistence type="predicted"/>
<feature type="domain" description="J" evidence="1">
    <location>
        <begin position="299"/>
        <end position="366"/>
    </location>
</feature>
<dbReference type="GO" id="GO:0016020">
    <property type="term" value="C:membrane"/>
    <property type="evidence" value="ECO:0007669"/>
    <property type="project" value="TreeGrafter"/>
</dbReference>
<dbReference type="Proteomes" id="UP001065613">
    <property type="component" value="Chromosome"/>
</dbReference>
<protein>
    <submittedName>
        <fullName evidence="2">DnaJ domain-containing protein</fullName>
    </submittedName>
</protein>
<dbReference type="AlphaFoldDB" id="A0A977PVN9"/>
<dbReference type="InterPro" id="IPR029024">
    <property type="entry name" value="TerB-like"/>
</dbReference>
<dbReference type="Pfam" id="PF00226">
    <property type="entry name" value="DnaJ"/>
    <property type="match status" value="1"/>
</dbReference>
<name>A0A977PVN9_9CYAN</name>
<accession>A0A977PVN9</accession>